<proteinExistence type="predicted"/>
<dbReference type="RefSeq" id="WP_186278542.1">
    <property type="nucleotide sequence ID" value="NZ_CAUPKR010000003.1"/>
</dbReference>
<comment type="caution">
    <text evidence="2">The sequence shown here is derived from an EMBL/GenBank/DDBJ whole genome shotgun (WGS) entry which is preliminary data.</text>
</comment>
<gene>
    <name evidence="2" type="ORF">KQ486_02365</name>
</gene>
<name>A0ABS6GL96_9BACI</name>
<sequence length="56" mass="6315">MTTSLIIVSLSVFSTLFVLYAVDSLVTQVRNRRNDTNTTLPIDQAHPNLDMELGHR</sequence>
<organism evidence="2 3">
    <name type="scientific">Allobacillus halotolerans</name>
    <dbReference type="NCBI Taxonomy" id="570278"/>
    <lineage>
        <taxon>Bacteria</taxon>
        <taxon>Bacillati</taxon>
        <taxon>Bacillota</taxon>
        <taxon>Bacilli</taxon>
        <taxon>Bacillales</taxon>
        <taxon>Bacillaceae</taxon>
        <taxon>Allobacillus</taxon>
    </lineage>
</organism>
<dbReference type="Proteomes" id="UP000812672">
    <property type="component" value="Unassembled WGS sequence"/>
</dbReference>
<dbReference type="EMBL" id="JAHLZF010000002">
    <property type="protein sequence ID" value="MBU6079851.1"/>
    <property type="molecule type" value="Genomic_DNA"/>
</dbReference>
<feature type="region of interest" description="Disordered" evidence="1">
    <location>
        <begin position="36"/>
        <end position="56"/>
    </location>
</feature>
<accession>A0ABS6GL96</accession>
<evidence type="ECO:0000256" key="1">
    <source>
        <dbReference type="SAM" id="MobiDB-lite"/>
    </source>
</evidence>
<protein>
    <submittedName>
        <fullName evidence="2">Uncharacterized protein</fullName>
    </submittedName>
</protein>
<reference evidence="2 3" key="1">
    <citation type="journal article" date="2011" name="Int. J. Syst. Evol. Microbiol.">
        <title>Allobacillus halotolerans gen. nov., sp. nov. isolated from shrimp paste.</title>
        <authorList>
            <person name="Sheu S.Y."/>
            <person name="Arun A.B."/>
            <person name="Jiang S.R."/>
            <person name="Young C.C."/>
            <person name="Chen W.M."/>
        </authorList>
    </citation>
    <scope>NUCLEOTIDE SEQUENCE [LARGE SCALE GENOMIC DNA]</scope>
    <source>
        <strain evidence="2 3">LMG 24826</strain>
    </source>
</reference>
<evidence type="ECO:0000313" key="3">
    <source>
        <dbReference type="Proteomes" id="UP000812672"/>
    </source>
</evidence>
<keyword evidence="3" id="KW-1185">Reference proteome</keyword>
<evidence type="ECO:0000313" key="2">
    <source>
        <dbReference type="EMBL" id="MBU6079851.1"/>
    </source>
</evidence>